<dbReference type="EMBL" id="JBHSGI010000002">
    <property type="protein sequence ID" value="MFC4667405.1"/>
    <property type="molecule type" value="Genomic_DNA"/>
</dbReference>
<keyword evidence="5" id="KW-0472">Membrane</keyword>
<accession>A0ABV9KB33</accession>
<reference evidence="9" key="1">
    <citation type="journal article" date="2019" name="Int. J. Syst. Evol. Microbiol.">
        <title>The Global Catalogue of Microorganisms (GCM) 10K type strain sequencing project: providing services to taxonomists for standard genome sequencing and annotation.</title>
        <authorList>
            <consortium name="The Broad Institute Genomics Platform"/>
            <consortium name="The Broad Institute Genome Sequencing Center for Infectious Disease"/>
            <person name="Wu L."/>
            <person name="Ma J."/>
        </authorList>
    </citation>
    <scope>NUCLEOTIDE SEQUENCE [LARGE SCALE GENOMIC DNA]</scope>
    <source>
        <strain evidence="9">CGMCC 4.7283</strain>
    </source>
</reference>
<keyword evidence="6" id="KW-0175">Coiled coil</keyword>
<dbReference type="RefSeq" id="WP_380715544.1">
    <property type="nucleotide sequence ID" value="NZ_JBHSGI010000002.1"/>
</dbReference>
<comment type="caution">
    <text evidence="8">The sequence shown here is derived from an EMBL/GenBank/DDBJ whole genome shotgun (WGS) entry which is preliminary data.</text>
</comment>
<keyword evidence="9" id="KW-1185">Reference proteome</keyword>
<dbReference type="Pfam" id="PF00350">
    <property type="entry name" value="Dynamin_N"/>
    <property type="match status" value="1"/>
</dbReference>
<evidence type="ECO:0000256" key="5">
    <source>
        <dbReference type="ARBA" id="ARBA00023136"/>
    </source>
</evidence>
<keyword evidence="3" id="KW-0378">Hydrolase</keyword>
<evidence type="ECO:0000256" key="3">
    <source>
        <dbReference type="ARBA" id="ARBA00022801"/>
    </source>
</evidence>
<proteinExistence type="predicted"/>
<keyword evidence="2" id="KW-0547">Nucleotide-binding</keyword>
<dbReference type="Proteomes" id="UP001595973">
    <property type="component" value="Unassembled WGS sequence"/>
</dbReference>
<comment type="subcellular location">
    <subcellularLocation>
        <location evidence="1">Membrane</location>
    </subcellularLocation>
</comment>
<gene>
    <name evidence="8" type="ORF">ACFO5X_02460</name>
</gene>
<evidence type="ECO:0000313" key="8">
    <source>
        <dbReference type="EMBL" id="MFC4667405.1"/>
    </source>
</evidence>
<dbReference type="Gene3D" id="3.40.50.300">
    <property type="entry name" value="P-loop containing nucleotide triphosphate hydrolases"/>
    <property type="match status" value="1"/>
</dbReference>
<sequence>MQIARSQRKEIDALRDTLLSIEGVAGRPARDTFAQLRVRLDNWAARVAVIGQVKAGKSSFLNAFLGQQDFLPSDVNPWTSVVTNLRINLAGDPETGARFEFFDETAWDEIVNGGSEVRRLTEQLLPGFDADLLRAQTEAMKTRAQERLGAYYQTLLGTHHDYDVLTPELLQRYVCAGHGDEGPGGRSEPGRYAAITRVANLYFRRPEFAVPTVLTDTPGVNDPFLVRDEFTCRSLDKSDVFIVVLSAHQALTEVDVALMRILAQQDDKDVIVFINRIDELDDFDTDVQRVVGDVSRRLQAAIPDVEFTIHAGSAWFADLALRGDDEAALMREALDDEHLHSYLHSAYGFVPATERERFLLASGLEDVKRTLSMVIDHGIGSQQIAQLVEDARAEIAALQSATRRERDSIQMQVERMSANNAQAAFNALERELEQLEGIATKVEAACATAVKEIDGIMSRSTTALTSALDKAIADFIGEQQEHIATRLSESATAGAPPTRMEIDLLPLRAHLEEAITARYAAARAEIDKVLDNGLAGTKAAAAGAFESETDGITMEGLPGDDFASTLTLARKRIDLGLITARTWAFWRRREIDLAKTMDALRQITAADLRPAIQTIVTAFSEALAARAVAGQNRMQVIRRMIEGATEERSRRLRSDKARMEQIARDPEELRRMVHRLHGQLEVLERRIQYLAVNDNTLCRTTLSRAA</sequence>
<feature type="coiled-coil region" evidence="6">
    <location>
        <begin position="381"/>
        <end position="445"/>
    </location>
</feature>
<evidence type="ECO:0000313" key="9">
    <source>
        <dbReference type="Proteomes" id="UP001595973"/>
    </source>
</evidence>
<organism evidence="8 9">
    <name type="scientific">Seohaeicola nanhaiensis</name>
    <dbReference type="NCBI Taxonomy" id="1387282"/>
    <lineage>
        <taxon>Bacteria</taxon>
        <taxon>Pseudomonadati</taxon>
        <taxon>Pseudomonadota</taxon>
        <taxon>Alphaproteobacteria</taxon>
        <taxon>Rhodobacterales</taxon>
        <taxon>Roseobacteraceae</taxon>
        <taxon>Seohaeicola</taxon>
    </lineage>
</organism>
<dbReference type="PANTHER" id="PTHR10465:SF0">
    <property type="entry name" value="SARCALUMENIN"/>
    <property type="match status" value="1"/>
</dbReference>
<evidence type="ECO:0000256" key="6">
    <source>
        <dbReference type="SAM" id="Coils"/>
    </source>
</evidence>
<dbReference type="PANTHER" id="PTHR10465">
    <property type="entry name" value="TRANSMEMBRANE GTPASE FZO1"/>
    <property type="match status" value="1"/>
</dbReference>
<dbReference type="InterPro" id="IPR027417">
    <property type="entry name" value="P-loop_NTPase"/>
</dbReference>
<feature type="domain" description="Dynamin N-terminal" evidence="7">
    <location>
        <begin position="47"/>
        <end position="275"/>
    </location>
</feature>
<dbReference type="InterPro" id="IPR045063">
    <property type="entry name" value="Dynamin_N"/>
</dbReference>
<evidence type="ECO:0000259" key="7">
    <source>
        <dbReference type="Pfam" id="PF00350"/>
    </source>
</evidence>
<protein>
    <submittedName>
        <fullName evidence="8">Dynamin family protein</fullName>
    </submittedName>
</protein>
<dbReference type="InterPro" id="IPR027094">
    <property type="entry name" value="Mitofusin_fam"/>
</dbReference>
<dbReference type="SUPFAM" id="SSF52540">
    <property type="entry name" value="P-loop containing nucleoside triphosphate hydrolases"/>
    <property type="match status" value="1"/>
</dbReference>
<keyword evidence="4" id="KW-0342">GTP-binding</keyword>
<evidence type="ECO:0000256" key="4">
    <source>
        <dbReference type="ARBA" id="ARBA00023134"/>
    </source>
</evidence>
<name>A0ABV9KB33_9RHOB</name>
<evidence type="ECO:0000256" key="1">
    <source>
        <dbReference type="ARBA" id="ARBA00004370"/>
    </source>
</evidence>
<evidence type="ECO:0000256" key="2">
    <source>
        <dbReference type="ARBA" id="ARBA00022741"/>
    </source>
</evidence>